<dbReference type="Pfam" id="PF00072">
    <property type="entry name" value="Response_reg"/>
    <property type="match status" value="1"/>
</dbReference>
<dbReference type="Gene3D" id="3.40.50.2300">
    <property type="match status" value="1"/>
</dbReference>
<evidence type="ECO:0000259" key="6">
    <source>
        <dbReference type="PROSITE" id="PS50043"/>
    </source>
</evidence>
<evidence type="ECO:0000256" key="5">
    <source>
        <dbReference type="PROSITE-ProRule" id="PRU00169"/>
    </source>
</evidence>
<dbReference type="GO" id="GO:0003677">
    <property type="term" value="F:DNA binding"/>
    <property type="evidence" value="ECO:0007669"/>
    <property type="project" value="UniProtKB-KW"/>
</dbReference>
<evidence type="ECO:0000313" key="8">
    <source>
        <dbReference type="EMBL" id="MBP2473975.1"/>
    </source>
</evidence>
<organism evidence="8 9">
    <name type="scientific">Crossiella equi</name>
    <dbReference type="NCBI Taxonomy" id="130796"/>
    <lineage>
        <taxon>Bacteria</taxon>
        <taxon>Bacillati</taxon>
        <taxon>Actinomycetota</taxon>
        <taxon>Actinomycetes</taxon>
        <taxon>Pseudonocardiales</taxon>
        <taxon>Pseudonocardiaceae</taxon>
        <taxon>Crossiella</taxon>
    </lineage>
</organism>
<reference evidence="8 9" key="1">
    <citation type="submission" date="2021-03" db="EMBL/GenBank/DDBJ databases">
        <title>Sequencing the genomes of 1000 actinobacteria strains.</title>
        <authorList>
            <person name="Klenk H.-P."/>
        </authorList>
    </citation>
    <scope>NUCLEOTIDE SEQUENCE [LARGE SCALE GENOMIC DNA]</scope>
    <source>
        <strain evidence="8 9">DSM 44580</strain>
    </source>
</reference>
<dbReference type="InterPro" id="IPR058245">
    <property type="entry name" value="NreC/VraR/RcsB-like_REC"/>
</dbReference>
<dbReference type="CDD" id="cd06170">
    <property type="entry name" value="LuxR_C_like"/>
    <property type="match status" value="1"/>
</dbReference>
<dbReference type="PROSITE" id="PS50043">
    <property type="entry name" value="HTH_LUXR_2"/>
    <property type="match status" value="1"/>
</dbReference>
<dbReference type="SUPFAM" id="SSF46894">
    <property type="entry name" value="C-terminal effector domain of the bipartite response regulators"/>
    <property type="match status" value="1"/>
</dbReference>
<keyword evidence="4" id="KW-0804">Transcription</keyword>
<dbReference type="EMBL" id="JAGIOO010000001">
    <property type="protein sequence ID" value="MBP2473975.1"/>
    <property type="molecule type" value="Genomic_DNA"/>
</dbReference>
<evidence type="ECO:0000256" key="3">
    <source>
        <dbReference type="ARBA" id="ARBA00023125"/>
    </source>
</evidence>
<dbReference type="Proteomes" id="UP001519363">
    <property type="component" value="Unassembled WGS sequence"/>
</dbReference>
<dbReference type="CDD" id="cd17535">
    <property type="entry name" value="REC_NarL-like"/>
    <property type="match status" value="1"/>
</dbReference>
<dbReference type="InterPro" id="IPR011006">
    <property type="entry name" value="CheY-like_superfamily"/>
</dbReference>
<keyword evidence="9" id="KW-1185">Reference proteome</keyword>
<dbReference type="SMART" id="SM00448">
    <property type="entry name" value="REC"/>
    <property type="match status" value="1"/>
</dbReference>
<dbReference type="InterPro" id="IPR039420">
    <property type="entry name" value="WalR-like"/>
</dbReference>
<accession>A0ABS5ABK7</accession>
<dbReference type="SUPFAM" id="SSF52172">
    <property type="entry name" value="CheY-like"/>
    <property type="match status" value="1"/>
</dbReference>
<protein>
    <submittedName>
        <fullName evidence="8">DNA-binding NarL/FixJ family response regulator</fullName>
    </submittedName>
</protein>
<dbReference type="InterPro" id="IPR016032">
    <property type="entry name" value="Sig_transdc_resp-reg_C-effctor"/>
</dbReference>
<feature type="domain" description="HTH luxR-type" evidence="6">
    <location>
        <begin position="144"/>
        <end position="214"/>
    </location>
</feature>
<dbReference type="SMART" id="SM00421">
    <property type="entry name" value="HTH_LUXR"/>
    <property type="match status" value="1"/>
</dbReference>
<feature type="modified residue" description="4-aspartylphosphate" evidence="5">
    <location>
        <position position="52"/>
    </location>
</feature>
<gene>
    <name evidence="8" type="ORF">JOF53_002847</name>
</gene>
<dbReference type="Pfam" id="PF00196">
    <property type="entry name" value="GerE"/>
    <property type="match status" value="1"/>
</dbReference>
<dbReference type="PRINTS" id="PR00038">
    <property type="entry name" value="HTHLUXR"/>
</dbReference>
<sequence>MRLILAEDSILLREGLIRLLVEEGHEVVAAVGTGEELLAAVAAEQPEVCVVDVRMPPTHTSEGVRAALRIREHWPEVGVLMLSQYVEQRYATQLLAAGSRGIGYLLKDRVTQVDTFLDALAKIATGGAVFDPEVVSQLLSRTTHTDPLTTLTPREHDVLRHMAEGHTNAGIGKTLHISQSAVEKHINAIFDKLALTPITGYNRRTLAILRYLGS</sequence>
<proteinExistence type="predicted"/>
<evidence type="ECO:0000256" key="1">
    <source>
        <dbReference type="ARBA" id="ARBA00022553"/>
    </source>
</evidence>
<evidence type="ECO:0000256" key="4">
    <source>
        <dbReference type="ARBA" id="ARBA00023163"/>
    </source>
</evidence>
<name>A0ABS5ABK7_9PSEU</name>
<dbReference type="PROSITE" id="PS50110">
    <property type="entry name" value="RESPONSE_REGULATORY"/>
    <property type="match status" value="1"/>
</dbReference>
<dbReference type="RefSeq" id="WP_086790090.1">
    <property type="nucleotide sequence ID" value="NZ_JAGIOO010000001.1"/>
</dbReference>
<comment type="caution">
    <text evidence="8">The sequence shown here is derived from an EMBL/GenBank/DDBJ whole genome shotgun (WGS) entry which is preliminary data.</text>
</comment>
<feature type="domain" description="Response regulatory" evidence="7">
    <location>
        <begin position="2"/>
        <end position="122"/>
    </location>
</feature>
<dbReference type="PANTHER" id="PTHR43214">
    <property type="entry name" value="TWO-COMPONENT RESPONSE REGULATOR"/>
    <property type="match status" value="1"/>
</dbReference>
<dbReference type="PANTHER" id="PTHR43214:SF24">
    <property type="entry name" value="TRANSCRIPTIONAL REGULATORY PROTEIN NARL-RELATED"/>
    <property type="match status" value="1"/>
</dbReference>
<dbReference type="InterPro" id="IPR001789">
    <property type="entry name" value="Sig_transdc_resp-reg_receiver"/>
</dbReference>
<evidence type="ECO:0000256" key="2">
    <source>
        <dbReference type="ARBA" id="ARBA00023015"/>
    </source>
</evidence>
<keyword evidence="1 5" id="KW-0597">Phosphoprotein</keyword>
<evidence type="ECO:0000259" key="7">
    <source>
        <dbReference type="PROSITE" id="PS50110"/>
    </source>
</evidence>
<keyword evidence="2" id="KW-0805">Transcription regulation</keyword>
<keyword evidence="3 8" id="KW-0238">DNA-binding</keyword>
<dbReference type="InterPro" id="IPR000792">
    <property type="entry name" value="Tscrpt_reg_LuxR_C"/>
</dbReference>
<evidence type="ECO:0000313" key="9">
    <source>
        <dbReference type="Proteomes" id="UP001519363"/>
    </source>
</evidence>